<keyword evidence="5" id="KW-0999">Mitochondrion inner membrane</keyword>
<organism evidence="11 12">
    <name type="scientific">Engystomops pustulosus</name>
    <name type="common">Tungara frog</name>
    <name type="synonym">Physalaemus pustulosus</name>
    <dbReference type="NCBI Taxonomy" id="76066"/>
    <lineage>
        <taxon>Eukaryota</taxon>
        <taxon>Metazoa</taxon>
        <taxon>Chordata</taxon>
        <taxon>Craniata</taxon>
        <taxon>Vertebrata</taxon>
        <taxon>Euteleostomi</taxon>
        <taxon>Amphibia</taxon>
        <taxon>Batrachia</taxon>
        <taxon>Anura</taxon>
        <taxon>Neobatrachia</taxon>
        <taxon>Hyloidea</taxon>
        <taxon>Leptodactylidae</taxon>
        <taxon>Leiuperinae</taxon>
        <taxon>Engystomops</taxon>
    </lineage>
</organism>
<name>A0AAV7A619_ENGPU</name>
<dbReference type="EMBL" id="WNYA01000009">
    <property type="protein sequence ID" value="KAG8555663.1"/>
    <property type="molecule type" value="Genomic_DNA"/>
</dbReference>
<evidence type="ECO:0000256" key="2">
    <source>
        <dbReference type="ARBA" id="ARBA00008699"/>
    </source>
</evidence>
<evidence type="ECO:0000256" key="4">
    <source>
        <dbReference type="ARBA" id="ARBA00022692"/>
    </source>
</evidence>
<dbReference type="GO" id="GO:0005743">
    <property type="term" value="C:mitochondrial inner membrane"/>
    <property type="evidence" value="ECO:0007669"/>
    <property type="project" value="UniProtKB-SubCell"/>
</dbReference>
<evidence type="ECO:0000256" key="10">
    <source>
        <dbReference type="ARBA" id="ARBA00031497"/>
    </source>
</evidence>
<comment type="caution">
    <text evidence="11">The sequence shown here is derived from an EMBL/GenBank/DDBJ whole genome shotgun (WGS) entry which is preliminary data.</text>
</comment>
<dbReference type="PANTHER" id="PTHR21382">
    <property type="entry name" value="NADH-UBIQUINONE OXIDOREDUCTASE SUBUNIT"/>
    <property type="match status" value="1"/>
</dbReference>
<evidence type="ECO:0000256" key="8">
    <source>
        <dbReference type="ARBA" id="ARBA00023136"/>
    </source>
</evidence>
<dbReference type="PANTHER" id="PTHR21382:SF1">
    <property type="entry name" value="NADH DEHYDROGENASE [UBIQUINONE] 1 ALPHA SUBCOMPLEX SUBUNIT 11"/>
    <property type="match status" value="1"/>
</dbReference>
<keyword evidence="6" id="KW-1133">Transmembrane helix</keyword>
<keyword evidence="12" id="KW-1185">Reference proteome</keyword>
<dbReference type="AlphaFoldDB" id="A0AAV7A619"/>
<evidence type="ECO:0000256" key="3">
    <source>
        <dbReference type="ARBA" id="ARBA00018191"/>
    </source>
</evidence>
<protein>
    <recommendedName>
        <fullName evidence="3">NADH dehydrogenase [ubiquinone] 1 alpha subcomplex subunit 11</fullName>
    </recommendedName>
    <alternativeName>
        <fullName evidence="9">Complex I-B14.7</fullName>
    </alternativeName>
    <alternativeName>
        <fullName evidence="10">NADH-ubiquinone oxidoreductase subunit B14.7</fullName>
    </alternativeName>
</protein>
<evidence type="ECO:0000256" key="9">
    <source>
        <dbReference type="ARBA" id="ARBA00030608"/>
    </source>
</evidence>
<evidence type="ECO:0000313" key="11">
    <source>
        <dbReference type="EMBL" id="KAG8555663.1"/>
    </source>
</evidence>
<sequence>MGYWDIPDGTDCVQKTWLATKISVALGLVGSAYHIVAFPPKTVMEGATRAGGATLTMAHSYATGTGACVALGVIAALAKSSNRDGWDFIRSDPKL</sequence>
<evidence type="ECO:0000313" key="12">
    <source>
        <dbReference type="Proteomes" id="UP000824782"/>
    </source>
</evidence>
<reference evidence="11" key="1">
    <citation type="thesis" date="2020" institute="ProQuest LLC" country="789 East Eisenhower Parkway, Ann Arbor, MI, USA">
        <title>Comparative Genomics and Chromosome Evolution.</title>
        <authorList>
            <person name="Mudd A.B."/>
        </authorList>
    </citation>
    <scope>NUCLEOTIDE SEQUENCE</scope>
    <source>
        <strain evidence="11">237g6f4</strain>
        <tissue evidence="11">Blood</tissue>
    </source>
</reference>
<accession>A0AAV7A619</accession>
<comment type="similarity">
    <text evidence="2">Belongs to the complex I NDUFA11 subunit family.</text>
</comment>
<evidence type="ECO:0000256" key="6">
    <source>
        <dbReference type="ARBA" id="ARBA00022989"/>
    </source>
</evidence>
<dbReference type="InterPro" id="IPR039205">
    <property type="entry name" value="NDUFA11"/>
</dbReference>
<comment type="subcellular location">
    <subcellularLocation>
        <location evidence="1">Mitochondrion inner membrane</location>
        <topology evidence="1">Multi-pass membrane protein</topology>
        <orientation evidence="1">Matrix side</orientation>
    </subcellularLocation>
</comment>
<dbReference type="GO" id="GO:0006120">
    <property type="term" value="P:mitochondrial electron transport, NADH to ubiquinone"/>
    <property type="evidence" value="ECO:0007669"/>
    <property type="project" value="InterPro"/>
</dbReference>
<evidence type="ECO:0000256" key="1">
    <source>
        <dbReference type="ARBA" id="ARBA00004292"/>
    </source>
</evidence>
<dbReference type="Proteomes" id="UP000824782">
    <property type="component" value="Unassembled WGS sequence"/>
</dbReference>
<dbReference type="GO" id="GO:0045271">
    <property type="term" value="C:respiratory chain complex I"/>
    <property type="evidence" value="ECO:0007669"/>
    <property type="project" value="InterPro"/>
</dbReference>
<gene>
    <name evidence="11" type="ORF">GDO81_017772</name>
</gene>
<keyword evidence="7" id="KW-0496">Mitochondrion</keyword>
<proteinExistence type="inferred from homology"/>
<evidence type="ECO:0000256" key="7">
    <source>
        <dbReference type="ARBA" id="ARBA00023128"/>
    </source>
</evidence>
<evidence type="ECO:0000256" key="5">
    <source>
        <dbReference type="ARBA" id="ARBA00022792"/>
    </source>
</evidence>
<keyword evidence="4" id="KW-0812">Transmembrane</keyword>
<keyword evidence="8" id="KW-0472">Membrane</keyword>